<keyword evidence="2" id="KW-0862">Zinc</keyword>
<dbReference type="InterPro" id="IPR018152">
    <property type="entry name" value="SOD_Cu/Zn_BS"/>
</dbReference>
<sequence>MLKGLLRISAPVTLIGMIAPAAIAQSITMTDLNTNKSVGTVELSESQYGVVFSPQLTSIPAGLHGFHVHVNPSCESAEKDGKTVLGGAAGGHYDPQNTGKHGYPWTDDNHLGDLPPLYADMEGNAVSPVVAPRLKLSDLKGRALMIHAGGDNHSDQPAKLGGGGARIVCGVIE</sequence>
<keyword evidence="3" id="KW-0732">Signal</keyword>
<keyword evidence="2" id="KW-0479">Metal-binding</keyword>
<dbReference type="InterPro" id="IPR036423">
    <property type="entry name" value="SOD-like_Cu/Zn_dom_sf"/>
</dbReference>
<comment type="catalytic activity">
    <reaction evidence="2">
        <text>2 superoxide + 2 H(+) = H2O2 + O2</text>
        <dbReference type="Rhea" id="RHEA:20696"/>
        <dbReference type="ChEBI" id="CHEBI:15378"/>
        <dbReference type="ChEBI" id="CHEBI:15379"/>
        <dbReference type="ChEBI" id="CHEBI:16240"/>
        <dbReference type="ChEBI" id="CHEBI:18421"/>
        <dbReference type="EC" id="1.15.1.1"/>
    </reaction>
</comment>
<dbReference type="AlphaFoldDB" id="A0AAN0Y860"/>
<dbReference type="Gene3D" id="2.60.40.200">
    <property type="entry name" value="Superoxide dismutase, copper/zinc binding domain"/>
    <property type="match status" value="1"/>
</dbReference>
<dbReference type="Pfam" id="PF00080">
    <property type="entry name" value="Sod_Cu"/>
    <property type="match status" value="1"/>
</dbReference>
<feature type="signal peptide" evidence="3">
    <location>
        <begin position="1"/>
        <end position="24"/>
    </location>
</feature>
<comment type="similarity">
    <text evidence="1 2">Belongs to the Cu-Zn superoxide dismutase family.</text>
</comment>
<name>A0AAN0Y860_VIBNA</name>
<dbReference type="InterPro" id="IPR001424">
    <property type="entry name" value="SOD_Cu_Zn_dom"/>
</dbReference>
<keyword evidence="2" id="KW-0186">Copper</keyword>
<keyword evidence="2" id="KW-0560">Oxidoreductase</keyword>
<dbReference type="NCBIfam" id="NF007628">
    <property type="entry name" value="PRK10290.1"/>
    <property type="match status" value="1"/>
</dbReference>
<dbReference type="SUPFAM" id="SSF49329">
    <property type="entry name" value="Cu,Zn superoxide dismutase-like"/>
    <property type="match status" value="1"/>
</dbReference>
<feature type="chain" id="PRO_5042868632" description="Superoxide dismutase [Cu-Zn]" evidence="3">
    <location>
        <begin position="25"/>
        <end position="173"/>
    </location>
</feature>
<comment type="cofactor">
    <cofactor evidence="2">
        <name>Cu cation</name>
        <dbReference type="ChEBI" id="CHEBI:23378"/>
    </cofactor>
    <text evidence="2">Binds 1 copper ion per subunit.</text>
</comment>
<evidence type="ECO:0000313" key="6">
    <source>
        <dbReference type="Proteomes" id="UP000092741"/>
    </source>
</evidence>
<dbReference type="GO" id="GO:0004784">
    <property type="term" value="F:superoxide dismutase activity"/>
    <property type="evidence" value="ECO:0007669"/>
    <property type="project" value="UniProtKB-EC"/>
</dbReference>
<gene>
    <name evidence="5" type="ORF">BA890_19255</name>
</gene>
<dbReference type="PANTHER" id="PTHR10003">
    <property type="entry name" value="SUPEROXIDE DISMUTASE CU-ZN -RELATED"/>
    <property type="match status" value="1"/>
</dbReference>
<dbReference type="EC" id="1.15.1.1" evidence="2"/>
<dbReference type="Proteomes" id="UP000092741">
    <property type="component" value="Chromosome 2"/>
</dbReference>
<comment type="cofactor">
    <cofactor evidence="2">
        <name>Zn(2+)</name>
        <dbReference type="ChEBI" id="CHEBI:29105"/>
    </cofactor>
    <text evidence="2">Binds 1 zinc ion per subunit.</text>
</comment>
<keyword evidence="6" id="KW-1185">Reference proteome</keyword>
<evidence type="ECO:0000259" key="4">
    <source>
        <dbReference type="Pfam" id="PF00080"/>
    </source>
</evidence>
<organism evidence="5 6">
    <name type="scientific">Vibrio natriegens NBRC 15636 = ATCC 14048 = DSM 759</name>
    <dbReference type="NCBI Taxonomy" id="1219067"/>
    <lineage>
        <taxon>Bacteria</taxon>
        <taxon>Pseudomonadati</taxon>
        <taxon>Pseudomonadota</taxon>
        <taxon>Gammaproteobacteria</taxon>
        <taxon>Vibrionales</taxon>
        <taxon>Vibrionaceae</taxon>
        <taxon>Vibrio</taxon>
    </lineage>
</organism>
<dbReference type="CDD" id="cd00305">
    <property type="entry name" value="Cu-Zn_Superoxide_Dismutase"/>
    <property type="match status" value="1"/>
</dbReference>
<dbReference type="PROSITE" id="PS00332">
    <property type="entry name" value="SOD_CU_ZN_2"/>
    <property type="match status" value="1"/>
</dbReference>
<proteinExistence type="inferred from homology"/>
<accession>A0AAN0Y860</accession>
<dbReference type="PROSITE" id="PS00087">
    <property type="entry name" value="SOD_CU_ZN_1"/>
    <property type="match status" value="1"/>
</dbReference>
<protein>
    <recommendedName>
        <fullName evidence="2">Superoxide dismutase [Cu-Zn]</fullName>
        <ecNumber evidence="2">1.15.1.1</ecNumber>
    </recommendedName>
</protein>
<feature type="domain" description="Superoxide dismutase copper/zinc binding" evidence="4">
    <location>
        <begin position="39"/>
        <end position="172"/>
    </location>
</feature>
<evidence type="ECO:0000256" key="2">
    <source>
        <dbReference type="RuleBase" id="RU000393"/>
    </source>
</evidence>
<reference evidence="5 6" key="1">
    <citation type="submission" date="2016-07" db="EMBL/GenBank/DDBJ databases">
        <title>Developing Vibrio natriegens as a novel, fast-growing host for biotechnology.</title>
        <authorList>
            <person name="Weinstock M.T."/>
            <person name="Hesek E.D."/>
            <person name="Wilson C.M."/>
            <person name="Gibson D.G."/>
        </authorList>
    </citation>
    <scope>NUCLEOTIDE SEQUENCE [LARGE SCALE GENOMIC DNA]</scope>
    <source>
        <strain evidence="5 6">ATCC 14048</strain>
    </source>
</reference>
<evidence type="ECO:0000256" key="3">
    <source>
        <dbReference type="SAM" id="SignalP"/>
    </source>
</evidence>
<dbReference type="InterPro" id="IPR024134">
    <property type="entry name" value="SOD_Cu/Zn_/chaperone"/>
</dbReference>
<comment type="function">
    <text evidence="2">Destroys radicals which are normally produced within the cells and which are toxic to biological systems.</text>
</comment>
<dbReference type="EMBL" id="CP016346">
    <property type="protein sequence ID" value="ANQ14875.1"/>
    <property type="molecule type" value="Genomic_DNA"/>
</dbReference>
<evidence type="ECO:0000313" key="5">
    <source>
        <dbReference type="EMBL" id="ANQ14875.1"/>
    </source>
</evidence>
<evidence type="ECO:0000256" key="1">
    <source>
        <dbReference type="ARBA" id="ARBA00010457"/>
    </source>
</evidence>
<dbReference type="GO" id="GO:0005507">
    <property type="term" value="F:copper ion binding"/>
    <property type="evidence" value="ECO:0007669"/>
    <property type="project" value="InterPro"/>
</dbReference>